<dbReference type="Pfam" id="PF01936">
    <property type="entry name" value="NYN"/>
    <property type="match status" value="1"/>
</dbReference>
<feature type="non-terminal residue" evidence="2">
    <location>
        <position position="142"/>
    </location>
</feature>
<sequence>MRKANVYIDGGYIDKISKHFGSGKYLKIDYFRLANNMTRDLGYWCFERYYYTAPPFQSNPPTMDESRRKSGYDRVISKMKRYPNFIVKEGRLQKVNNEFHQKGVDTLITMDLMRLLDKQNKVKTAILLTCDTDFVPVLQTLR</sequence>
<evidence type="ECO:0000313" key="2">
    <source>
        <dbReference type="EMBL" id="EQD80648.1"/>
    </source>
</evidence>
<reference evidence="2" key="2">
    <citation type="journal article" date="2014" name="ISME J.">
        <title>Microbial stratification in low pH oxic and suboxic macroscopic growths along an acid mine drainage.</title>
        <authorList>
            <person name="Mendez-Garcia C."/>
            <person name="Mesa V."/>
            <person name="Sprenger R.R."/>
            <person name="Richter M."/>
            <person name="Diez M.S."/>
            <person name="Solano J."/>
            <person name="Bargiela R."/>
            <person name="Golyshina O.V."/>
            <person name="Manteca A."/>
            <person name="Ramos J.L."/>
            <person name="Gallego J.R."/>
            <person name="Llorente I."/>
            <person name="Martins Dos Santos V.A."/>
            <person name="Jensen O.N."/>
            <person name="Pelaez A.I."/>
            <person name="Sanchez J."/>
            <person name="Ferrer M."/>
        </authorList>
    </citation>
    <scope>NUCLEOTIDE SEQUENCE</scope>
</reference>
<name>T1CFW6_9ZZZZ</name>
<dbReference type="EMBL" id="AUZX01000504">
    <property type="protein sequence ID" value="EQD80648.1"/>
    <property type="molecule type" value="Genomic_DNA"/>
</dbReference>
<accession>T1CFW6</accession>
<organism evidence="2">
    <name type="scientific">mine drainage metagenome</name>
    <dbReference type="NCBI Taxonomy" id="410659"/>
    <lineage>
        <taxon>unclassified sequences</taxon>
        <taxon>metagenomes</taxon>
        <taxon>ecological metagenomes</taxon>
    </lineage>
</organism>
<reference evidence="2" key="1">
    <citation type="submission" date="2013-08" db="EMBL/GenBank/DDBJ databases">
        <authorList>
            <person name="Mendez C."/>
            <person name="Richter M."/>
            <person name="Ferrer M."/>
            <person name="Sanchez J."/>
        </authorList>
    </citation>
    <scope>NUCLEOTIDE SEQUENCE</scope>
</reference>
<evidence type="ECO:0000259" key="1">
    <source>
        <dbReference type="Pfam" id="PF01936"/>
    </source>
</evidence>
<dbReference type="InterPro" id="IPR021139">
    <property type="entry name" value="NYN"/>
</dbReference>
<gene>
    <name evidence="2" type="ORF">B1A_00668</name>
</gene>
<dbReference type="AlphaFoldDB" id="T1CFW6"/>
<comment type="caution">
    <text evidence="2">The sequence shown here is derived from an EMBL/GenBank/DDBJ whole genome shotgun (WGS) entry which is preliminary data.</text>
</comment>
<feature type="domain" description="NYN" evidence="1">
    <location>
        <begin position="4"/>
        <end position="142"/>
    </location>
</feature>
<protein>
    <recommendedName>
        <fullName evidence="1">NYN domain-containing protein</fullName>
    </recommendedName>
</protein>
<proteinExistence type="predicted"/>
<dbReference type="GO" id="GO:0004540">
    <property type="term" value="F:RNA nuclease activity"/>
    <property type="evidence" value="ECO:0007669"/>
    <property type="project" value="InterPro"/>
</dbReference>
<dbReference type="Gene3D" id="3.40.50.1010">
    <property type="entry name" value="5'-nuclease"/>
    <property type="match status" value="1"/>
</dbReference>